<comment type="function">
    <text evidence="8">Catalyzes the NAD-dependent dehydrogenation (oxidation) of a broad array of hydroxylated polyunsaturated fatty acids (mainly eicosanoids and docosanoids, including prostaglandins, lipoxins and resolvins), yielding their corresponding keto (oxo) metabolites. Decreases the levels of the pro-proliferative prostaglandins such as prostaglandin E2 (whose activity is increased in cancer because of an increase in the expression of cyclooxygenase 2) and generates oxo-fatty acid products that can profoundly influence cell function by abrogating pro-inflammatory cytokine expression. Converts resolvins E1, D1 and D2 to their oxo products, which represents a mode of resolvin inactivation. Resolvin E1 plays important roles during the resolution phase of acute inflammation, while resolvins D1 and D2 have a unique role in obesity-induced adipose inflammation.</text>
</comment>
<evidence type="ECO:0000256" key="8">
    <source>
        <dbReference type="ARBA" id="ARBA00045705"/>
    </source>
</evidence>
<dbReference type="PANTHER" id="PTHR44229:SF4">
    <property type="entry name" value="15-HYDROXYPROSTAGLANDIN DEHYDROGENASE [NAD(+)]"/>
    <property type="match status" value="1"/>
</dbReference>
<dbReference type="AlphaFoldDB" id="A0ABD0LJV6"/>
<evidence type="ECO:0000256" key="9">
    <source>
        <dbReference type="ARBA" id="ARBA00047325"/>
    </source>
</evidence>
<comment type="catalytic activity">
    <reaction evidence="11">
        <text>14-hydroxy-(4Z,7Z,10Z,12E,16Z,19Z)-docosahexaenoate + NAD(+) = 14-oxo-(4Z,7Z,10Z,12E,16Z,19Z)-docosahexaenoate + NADH + H(+)</text>
        <dbReference type="Rhea" id="RHEA:48952"/>
        <dbReference type="ChEBI" id="CHEBI:15378"/>
        <dbReference type="ChEBI" id="CHEBI:57540"/>
        <dbReference type="ChEBI" id="CHEBI:57945"/>
        <dbReference type="ChEBI" id="CHEBI:90866"/>
        <dbReference type="ChEBI" id="CHEBI:90867"/>
    </reaction>
    <physiologicalReaction direction="left-to-right" evidence="11">
        <dbReference type="Rhea" id="RHEA:48953"/>
    </physiologicalReaction>
</comment>
<dbReference type="Proteomes" id="UP001519460">
    <property type="component" value="Unassembled WGS sequence"/>
</dbReference>
<evidence type="ECO:0000256" key="15">
    <source>
        <dbReference type="ARBA" id="ARBA00048393"/>
    </source>
</evidence>
<comment type="catalytic activity">
    <reaction evidence="18">
        <text>prostaglandin E2 + NAD(+) = 15-oxoprostaglandin E2 + NADH + H(+)</text>
        <dbReference type="Rhea" id="RHEA:11876"/>
        <dbReference type="ChEBI" id="CHEBI:15378"/>
        <dbReference type="ChEBI" id="CHEBI:57400"/>
        <dbReference type="ChEBI" id="CHEBI:57540"/>
        <dbReference type="ChEBI" id="CHEBI:57945"/>
        <dbReference type="ChEBI" id="CHEBI:606564"/>
        <dbReference type="EC" id="1.1.1.141"/>
    </reaction>
    <physiologicalReaction direction="left-to-right" evidence="18">
        <dbReference type="Rhea" id="RHEA:11877"/>
    </physiologicalReaction>
</comment>
<comment type="catalytic activity">
    <reaction evidence="20">
        <text>(15S)-hydroxy-(5Z,8Z,11Z,13E)-eicosatetraenoate + NAD(+) = 15-oxo-(5Z,8Z,11Z,13E)-eicosatetraenoate + NADH + H(+)</text>
        <dbReference type="Rhea" id="RHEA:23260"/>
        <dbReference type="ChEBI" id="CHEBI:15378"/>
        <dbReference type="ChEBI" id="CHEBI:57409"/>
        <dbReference type="ChEBI" id="CHEBI:57410"/>
        <dbReference type="ChEBI" id="CHEBI:57540"/>
        <dbReference type="ChEBI" id="CHEBI:57945"/>
        <dbReference type="EC" id="1.1.1.232"/>
    </reaction>
    <physiologicalReaction direction="left-to-right" evidence="20">
        <dbReference type="Rhea" id="RHEA:23261"/>
    </physiologicalReaction>
</comment>
<evidence type="ECO:0000313" key="23">
    <source>
        <dbReference type="Proteomes" id="UP001519460"/>
    </source>
</evidence>
<keyword evidence="23" id="KW-1185">Reference proteome</keyword>
<dbReference type="InterPro" id="IPR036291">
    <property type="entry name" value="NAD(P)-bd_dom_sf"/>
</dbReference>
<dbReference type="EC" id="1.1.1.141" evidence="3"/>
<dbReference type="PRINTS" id="PR00081">
    <property type="entry name" value="GDHRDH"/>
</dbReference>
<evidence type="ECO:0000256" key="1">
    <source>
        <dbReference type="ARBA" id="ARBA00006484"/>
    </source>
</evidence>
<comment type="similarity">
    <text evidence="1">Belongs to the short-chain dehydrogenases/reductases (SDR) family.</text>
</comment>
<evidence type="ECO:0000256" key="12">
    <source>
        <dbReference type="ARBA" id="ARBA00048140"/>
    </source>
</evidence>
<evidence type="ECO:0000256" key="17">
    <source>
        <dbReference type="ARBA" id="ARBA00048611"/>
    </source>
</evidence>
<dbReference type="Gene3D" id="3.40.50.720">
    <property type="entry name" value="NAD(P)-binding Rossmann-like Domain"/>
    <property type="match status" value="1"/>
</dbReference>
<evidence type="ECO:0000256" key="14">
    <source>
        <dbReference type="ARBA" id="ARBA00048170"/>
    </source>
</evidence>
<dbReference type="SUPFAM" id="SSF51735">
    <property type="entry name" value="NAD(P)-binding Rossmann-fold domains"/>
    <property type="match status" value="1"/>
</dbReference>
<dbReference type="EMBL" id="JACVVK020000042">
    <property type="protein sequence ID" value="KAK7499735.1"/>
    <property type="molecule type" value="Genomic_DNA"/>
</dbReference>
<evidence type="ECO:0000256" key="2">
    <source>
        <dbReference type="ARBA" id="ARBA00023002"/>
    </source>
</evidence>
<evidence type="ECO:0000256" key="5">
    <source>
        <dbReference type="ARBA" id="ARBA00040276"/>
    </source>
</evidence>
<gene>
    <name evidence="22" type="ORF">BaRGS_00009076</name>
</gene>
<comment type="catalytic activity">
    <reaction evidence="19">
        <text>resolvin D2 + NAD(+) = 16-oxoresolvin D2 + NADH + H(+)</text>
        <dbReference type="Rhea" id="RHEA:53588"/>
        <dbReference type="ChEBI" id="CHEBI:15378"/>
        <dbReference type="ChEBI" id="CHEBI:57540"/>
        <dbReference type="ChEBI" id="CHEBI:57945"/>
        <dbReference type="ChEBI" id="CHEBI:133367"/>
        <dbReference type="ChEBI" id="CHEBI:137498"/>
    </reaction>
    <physiologicalReaction direction="left-to-right" evidence="19">
        <dbReference type="Rhea" id="RHEA:53589"/>
    </physiologicalReaction>
</comment>
<comment type="catalytic activity">
    <reaction evidence="15">
        <text>resolvin D2 + NAD(+) = 7-oxoresolvin D2 + NADH + H(+)</text>
        <dbReference type="Rhea" id="RHEA:53584"/>
        <dbReference type="ChEBI" id="CHEBI:15378"/>
        <dbReference type="ChEBI" id="CHEBI:57540"/>
        <dbReference type="ChEBI" id="CHEBI:57945"/>
        <dbReference type="ChEBI" id="CHEBI:133367"/>
        <dbReference type="ChEBI" id="CHEBI:137497"/>
    </reaction>
    <physiologicalReaction direction="left-to-right" evidence="15">
        <dbReference type="Rhea" id="RHEA:53585"/>
    </physiologicalReaction>
</comment>
<dbReference type="Pfam" id="PF00106">
    <property type="entry name" value="adh_short"/>
    <property type="match status" value="1"/>
</dbReference>
<evidence type="ECO:0000256" key="16">
    <source>
        <dbReference type="ARBA" id="ARBA00048535"/>
    </source>
</evidence>
<keyword evidence="2" id="KW-0560">Oxidoreductase</keyword>
<sequence>MQLQGKTAVVTGGAMGLGFGLVTALAEKGTKVVSMDVNLEEGQKGAAALNSKHGEGTVTFMQCDVTSEQQLESCFQQAVAKLGHVDIMVNNAGLIHEGRWQHMMDVNIKGVVVGTQQAVEHMAASNPYLKDMGLRFGCTGAPQPVDHGLPTLQG</sequence>
<comment type="catalytic activity">
    <reaction evidence="9">
        <text>prostaglandin E1 + NAD(+) = 15-oxoprostaglandin E1 + NADH + H(+)</text>
        <dbReference type="Rhea" id="RHEA:16477"/>
        <dbReference type="ChEBI" id="CHEBI:15378"/>
        <dbReference type="ChEBI" id="CHEBI:57397"/>
        <dbReference type="ChEBI" id="CHEBI:57401"/>
        <dbReference type="ChEBI" id="CHEBI:57540"/>
        <dbReference type="ChEBI" id="CHEBI:57945"/>
    </reaction>
    <physiologicalReaction direction="left-to-right" evidence="9">
        <dbReference type="Rhea" id="RHEA:16478"/>
    </physiologicalReaction>
</comment>
<comment type="catalytic activity">
    <reaction evidence="14">
        <text>resolvin D1 + NAD(+) = 17-oxoresolvin D1 + NADH + H(+)</text>
        <dbReference type="Rhea" id="RHEA:50128"/>
        <dbReference type="ChEBI" id="CHEBI:15378"/>
        <dbReference type="ChEBI" id="CHEBI:57540"/>
        <dbReference type="ChEBI" id="CHEBI:57945"/>
        <dbReference type="ChEBI" id="CHEBI:132079"/>
        <dbReference type="ChEBI" id="CHEBI:132081"/>
    </reaction>
    <physiologicalReaction direction="left-to-right" evidence="14">
        <dbReference type="Rhea" id="RHEA:50129"/>
    </physiologicalReaction>
</comment>
<organism evidence="22 23">
    <name type="scientific">Batillaria attramentaria</name>
    <dbReference type="NCBI Taxonomy" id="370345"/>
    <lineage>
        <taxon>Eukaryota</taxon>
        <taxon>Metazoa</taxon>
        <taxon>Spiralia</taxon>
        <taxon>Lophotrochozoa</taxon>
        <taxon>Mollusca</taxon>
        <taxon>Gastropoda</taxon>
        <taxon>Caenogastropoda</taxon>
        <taxon>Sorbeoconcha</taxon>
        <taxon>Cerithioidea</taxon>
        <taxon>Batillariidae</taxon>
        <taxon>Batillaria</taxon>
    </lineage>
</organism>
<comment type="catalytic activity">
    <reaction evidence="21">
        <text>resolvin E1 + NAD(+) = 18-oxo-resolvin E1 + NADH + H(+)</text>
        <dbReference type="Rhea" id="RHEA:49244"/>
        <dbReference type="ChEBI" id="CHEBI:15378"/>
        <dbReference type="ChEBI" id="CHEBI:57540"/>
        <dbReference type="ChEBI" id="CHEBI:57945"/>
        <dbReference type="ChEBI" id="CHEBI:91000"/>
        <dbReference type="ChEBI" id="CHEBI:91001"/>
    </reaction>
    <physiologicalReaction direction="left-to-right" evidence="21">
        <dbReference type="Rhea" id="RHEA:49245"/>
    </physiologicalReaction>
</comment>
<accession>A0ABD0LJV6</accession>
<evidence type="ECO:0000256" key="10">
    <source>
        <dbReference type="ARBA" id="ARBA00047672"/>
    </source>
</evidence>
<evidence type="ECO:0000256" key="6">
    <source>
        <dbReference type="ARBA" id="ARBA00041812"/>
    </source>
</evidence>
<dbReference type="GO" id="GO:0016404">
    <property type="term" value="F:15-hydroxyprostaglandin dehydrogenase (NAD+) activity"/>
    <property type="evidence" value="ECO:0007669"/>
    <property type="project" value="UniProtKB-EC"/>
</dbReference>
<evidence type="ECO:0000256" key="13">
    <source>
        <dbReference type="ARBA" id="ARBA00048144"/>
    </source>
</evidence>
<evidence type="ECO:0000256" key="3">
    <source>
        <dbReference type="ARBA" id="ARBA00038968"/>
    </source>
</evidence>
<protein>
    <recommendedName>
        <fullName evidence="5">15-hydroxyprostaglandin dehydrogenase [NAD(+)]</fullName>
        <ecNumber evidence="3">1.1.1.141</ecNumber>
        <ecNumber evidence="4">1.1.1.232</ecNumber>
    </recommendedName>
    <alternativeName>
        <fullName evidence="7">Eicosanoid/docosanoid dehydrogenase [NAD(+)]</fullName>
    </alternativeName>
    <alternativeName>
        <fullName evidence="6">Prostaglandin dehydrogenase 1</fullName>
    </alternativeName>
</protein>
<comment type="caution">
    <text evidence="22">The sequence shown here is derived from an EMBL/GenBank/DDBJ whole genome shotgun (WGS) entry which is preliminary data.</text>
</comment>
<name>A0ABD0LJV6_9CAEN</name>
<evidence type="ECO:0000256" key="21">
    <source>
        <dbReference type="ARBA" id="ARBA00049188"/>
    </source>
</evidence>
<reference evidence="22 23" key="1">
    <citation type="journal article" date="2023" name="Sci. Data">
        <title>Genome assembly of the Korean intertidal mud-creeper Batillaria attramentaria.</title>
        <authorList>
            <person name="Patra A.K."/>
            <person name="Ho P.T."/>
            <person name="Jun S."/>
            <person name="Lee S.J."/>
            <person name="Kim Y."/>
            <person name="Won Y.J."/>
        </authorList>
    </citation>
    <scope>NUCLEOTIDE SEQUENCE [LARGE SCALE GENOMIC DNA]</scope>
    <source>
        <strain evidence="22">Wonlab-2016</strain>
    </source>
</reference>
<comment type="catalytic activity">
    <reaction evidence="10">
        <text>resolvin D1 + NAD(+) = 8-oxoresolvin D1 + NADH + H(+)</text>
        <dbReference type="Rhea" id="RHEA:50124"/>
        <dbReference type="ChEBI" id="CHEBI:15378"/>
        <dbReference type="ChEBI" id="CHEBI:57540"/>
        <dbReference type="ChEBI" id="CHEBI:57945"/>
        <dbReference type="ChEBI" id="CHEBI:132079"/>
        <dbReference type="ChEBI" id="CHEBI:132080"/>
    </reaction>
    <physiologicalReaction direction="left-to-right" evidence="10">
        <dbReference type="Rhea" id="RHEA:50125"/>
    </physiologicalReaction>
</comment>
<dbReference type="EC" id="1.1.1.232" evidence="4"/>
<evidence type="ECO:0000256" key="18">
    <source>
        <dbReference type="ARBA" id="ARBA00048739"/>
    </source>
</evidence>
<dbReference type="GO" id="GO:0047034">
    <property type="term" value="F:15-hydroxyicosatetraenoate dehydrogenase activity"/>
    <property type="evidence" value="ECO:0007669"/>
    <property type="project" value="UniProtKB-EC"/>
</dbReference>
<evidence type="ECO:0000256" key="20">
    <source>
        <dbReference type="ARBA" id="ARBA00049151"/>
    </source>
</evidence>
<evidence type="ECO:0000313" key="22">
    <source>
        <dbReference type="EMBL" id="KAK7499735.1"/>
    </source>
</evidence>
<evidence type="ECO:0000256" key="4">
    <source>
        <dbReference type="ARBA" id="ARBA00039060"/>
    </source>
</evidence>
<comment type="catalytic activity">
    <reaction evidence="12">
        <text>15-oxo-(5S,6R)-dihydroxy-(7E,9E,11Z)-eicosatrienoate + NADH + H(+) = (5S,6R,15S)-trihydroxy-(7E,9E,11Z)-eicosatrienoate + NAD(+)</text>
        <dbReference type="Rhea" id="RHEA:41596"/>
        <dbReference type="ChEBI" id="CHEBI:15378"/>
        <dbReference type="ChEBI" id="CHEBI:57540"/>
        <dbReference type="ChEBI" id="CHEBI:57945"/>
        <dbReference type="ChEBI" id="CHEBI:78325"/>
        <dbReference type="ChEBI" id="CHEBI:78329"/>
    </reaction>
    <physiologicalReaction direction="left-to-right" evidence="12">
        <dbReference type="Rhea" id="RHEA:41597"/>
    </physiologicalReaction>
</comment>
<dbReference type="InterPro" id="IPR002347">
    <property type="entry name" value="SDR_fam"/>
</dbReference>
<dbReference type="PANTHER" id="PTHR44229">
    <property type="entry name" value="15-HYDROXYPROSTAGLANDIN DEHYDROGENASE [NAD(+)]"/>
    <property type="match status" value="1"/>
</dbReference>
<comment type="catalytic activity">
    <reaction evidence="16">
        <text>lipoxin A4 + NAD(+) = 15-oxo-(5S,6R)-dihydroxy-(7E,9E,11Z,13E)-eicosatetraenoate + NADH + H(+)</text>
        <dbReference type="Rhea" id="RHEA:41572"/>
        <dbReference type="ChEBI" id="CHEBI:15378"/>
        <dbReference type="ChEBI" id="CHEBI:57540"/>
        <dbReference type="ChEBI" id="CHEBI:57945"/>
        <dbReference type="ChEBI" id="CHEBI:67026"/>
        <dbReference type="ChEBI" id="CHEBI:78311"/>
    </reaction>
    <physiologicalReaction direction="left-to-right" evidence="16">
        <dbReference type="Rhea" id="RHEA:41573"/>
    </physiologicalReaction>
</comment>
<proteinExistence type="inferred from homology"/>
<comment type="catalytic activity">
    <reaction evidence="13">
        <text>(11R)-hydroxy-(5Z,8Z,12E,14Z)-eicosatetraenoate + NAD(+) = 11-oxo-(5Z,8Z,12E,14Z)-eicosatetraenoate + NADH + H(+)</text>
        <dbReference type="Rhea" id="RHEA:48640"/>
        <dbReference type="ChEBI" id="CHEBI:15378"/>
        <dbReference type="ChEBI" id="CHEBI:57540"/>
        <dbReference type="ChEBI" id="CHEBI:57945"/>
        <dbReference type="ChEBI" id="CHEBI:78836"/>
        <dbReference type="ChEBI" id="CHEBI:90697"/>
    </reaction>
    <physiologicalReaction direction="left-to-right" evidence="13">
        <dbReference type="Rhea" id="RHEA:48641"/>
    </physiologicalReaction>
</comment>
<evidence type="ECO:0000256" key="7">
    <source>
        <dbReference type="ARBA" id="ARBA00042026"/>
    </source>
</evidence>
<evidence type="ECO:0000256" key="19">
    <source>
        <dbReference type="ARBA" id="ARBA00048921"/>
    </source>
</evidence>
<comment type="catalytic activity">
    <reaction evidence="17">
        <text>prostaglandin A1 + NAD(+) = 15-oxo-prostaglandin A1 + NADH + H(+)</text>
        <dbReference type="Rhea" id="RHEA:41263"/>
        <dbReference type="ChEBI" id="CHEBI:15378"/>
        <dbReference type="ChEBI" id="CHEBI:57398"/>
        <dbReference type="ChEBI" id="CHEBI:57540"/>
        <dbReference type="ChEBI" id="CHEBI:57945"/>
        <dbReference type="ChEBI" id="CHEBI:85072"/>
    </reaction>
    <physiologicalReaction direction="left-to-right" evidence="17">
        <dbReference type="Rhea" id="RHEA:41264"/>
    </physiologicalReaction>
</comment>
<evidence type="ECO:0000256" key="11">
    <source>
        <dbReference type="ARBA" id="ARBA00048008"/>
    </source>
</evidence>